<gene>
    <name evidence="2" type="ORF">CLV36_10237</name>
</gene>
<dbReference type="EMBL" id="PVTZ01000002">
    <property type="protein sequence ID" value="PRZ16329.1"/>
    <property type="molecule type" value="Genomic_DNA"/>
</dbReference>
<feature type="domain" description="HTH cro/C1-type" evidence="1">
    <location>
        <begin position="8"/>
        <end position="61"/>
    </location>
</feature>
<dbReference type="CDD" id="cd00093">
    <property type="entry name" value="HTH_XRE"/>
    <property type="match status" value="1"/>
</dbReference>
<dbReference type="InterPro" id="IPR001387">
    <property type="entry name" value="Cro/C1-type_HTH"/>
</dbReference>
<proteinExistence type="predicted"/>
<dbReference type="Proteomes" id="UP000238836">
    <property type="component" value="Unassembled WGS sequence"/>
</dbReference>
<name>A0ABX5ETS1_9BACL</name>
<evidence type="ECO:0000313" key="3">
    <source>
        <dbReference type="Proteomes" id="UP000238836"/>
    </source>
</evidence>
<accession>A0ABX5ETS1</accession>
<evidence type="ECO:0000259" key="1">
    <source>
        <dbReference type="PROSITE" id="PS50943"/>
    </source>
</evidence>
<dbReference type="PROSITE" id="PS50943">
    <property type="entry name" value="HTH_CROC1"/>
    <property type="match status" value="1"/>
</dbReference>
<organism evidence="2 3">
    <name type="scientific">Laceyella sediminis</name>
    <dbReference type="NCBI Taxonomy" id="573074"/>
    <lineage>
        <taxon>Bacteria</taxon>
        <taxon>Bacillati</taxon>
        <taxon>Bacillota</taxon>
        <taxon>Bacilli</taxon>
        <taxon>Bacillales</taxon>
        <taxon>Thermoactinomycetaceae</taxon>
        <taxon>Laceyella</taxon>
    </lineage>
</organism>
<reference evidence="2 3" key="1">
    <citation type="submission" date="2018-03" db="EMBL/GenBank/DDBJ databases">
        <title>Genomic Encyclopedia of Archaeal and Bacterial Type Strains, Phase II (KMG-II): from individual species to whole genera.</title>
        <authorList>
            <person name="Goeker M."/>
        </authorList>
    </citation>
    <scope>NUCLEOTIDE SEQUENCE [LARGE SCALE GENOMIC DNA]</scope>
    <source>
        <strain evidence="2 3">RHA1</strain>
    </source>
</reference>
<dbReference type="SUPFAM" id="SSF47413">
    <property type="entry name" value="lambda repressor-like DNA-binding domains"/>
    <property type="match status" value="1"/>
</dbReference>
<keyword evidence="3" id="KW-1185">Reference proteome</keyword>
<dbReference type="Gene3D" id="1.10.260.40">
    <property type="entry name" value="lambda repressor-like DNA-binding domains"/>
    <property type="match status" value="1"/>
</dbReference>
<comment type="caution">
    <text evidence="2">The sequence shown here is derived from an EMBL/GenBank/DDBJ whole genome shotgun (WGS) entry which is preliminary data.</text>
</comment>
<evidence type="ECO:0000313" key="2">
    <source>
        <dbReference type="EMBL" id="PRZ16329.1"/>
    </source>
</evidence>
<dbReference type="RefSeq" id="WP_106341708.1">
    <property type="nucleotide sequence ID" value="NZ_PVTZ01000002.1"/>
</dbReference>
<protein>
    <recommendedName>
        <fullName evidence="1">HTH cro/C1-type domain-containing protein</fullName>
    </recommendedName>
</protein>
<sequence length="75" mass="8966">MELTGKDLQIYRFAHGLTRQDLADRLEISYPYVALIERDECRIPKDRETDIRNRLGLSDYRLAKLRKIMEQLRSV</sequence>
<dbReference type="InterPro" id="IPR010982">
    <property type="entry name" value="Lambda_DNA-bd_dom_sf"/>
</dbReference>